<evidence type="ECO:0000259" key="2">
    <source>
        <dbReference type="PROSITE" id="PS50110"/>
    </source>
</evidence>
<dbReference type="SMART" id="SM00448">
    <property type="entry name" value="REC"/>
    <property type="match status" value="1"/>
</dbReference>
<reference evidence="3 4" key="1">
    <citation type="submission" date="2017-08" db="EMBL/GenBank/DDBJ databases">
        <title>The whole genome shortgun sequences of strain Leeuwenhoekiella nanhaiensis G18 from the South China Sea.</title>
        <authorList>
            <person name="Liu Q."/>
        </authorList>
    </citation>
    <scope>NUCLEOTIDE SEQUENCE [LARGE SCALE GENOMIC DNA]</scope>
    <source>
        <strain evidence="3 4">G18</strain>
    </source>
</reference>
<dbReference type="InterPro" id="IPR011006">
    <property type="entry name" value="CheY-like_superfamily"/>
</dbReference>
<gene>
    <name evidence="3" type="ORF">CJ305_13090</name>
</gene>
<dbReference type="PANTHER" id="PTHR44520">
    <property type="entry name" value="RESPONSE REGULATOR RCP1-RELATED"/>
    <property type="match status" value="1"/>
</dbReference>
<dbReference type="InterPro" id="IPR001789">
    <property type="entry name" value="Sig_transdc_resp-reg_receiver"/>
</dbReference>
<dbReference type="Pfam" id="PF00072">
    <property type="entry name" value="Response_reg"/>
    <property type="match status" value="1"/>
</dbReference>
<dbReference type="PROSITE" id="PS50110">
    <property type="entry name" value="RESPONSE_REGULATORY"/>
    <property type="match status" value="1"/>
</dbReference>
<dbReference type="CDD" id="cd17557">
    <property type="entry name" value="REC_Rcp-like"/>
    <property type="match status" value="1"/>
</dbReference>
<name>A0A2G1VQM2_9FLAO</name>
<evidence type="ECO:0000313" key="4">
    <source>
        <dbReference type="Proteomes" id="UP000229433"/>
    </source>
</evidence>
<dbReference type="RefSeq" id="WP_099646741.1">
    <property type="nucleotide sequence ID" value="NZ_KZ319293.1"/>
</dbReference>
<accession>A0A2G1VQM2</accession>
<proteinExistence type="predicted"/>
<dbReference type="Gene3D" id="3.40.50.2300">
    <property type="match status" value="1"/>
</dbReference>
<organism evidence="3 4">
    <name type="scientific">Leeuwenhoekiella nanhaiensis</name>
    <dbReference type="NCBI Taxonomy" id="1655491"/>
    <lineage>
        <taxon>Bacteria</taxon>
        <taxon>Pseudomonadati</taxon>
        <taxon>Bacteroidota</taxon>
        <taxon>Flavobacteriia</taxon>
        <taxon>Flavobacteriales</taxon>
        <taxon>Flavobacteriaceae</taxon>
        <taxon>Leeuwenhoekiella</taxon>
    </lineage>
</organism>
<dbReference type="Proteomes" id="UP000229433">
    <property type="component" value="Unassembled WGS sequence"/>
</dbReference>
<dbReference type="AlphaFoldDB" id="A0A2G1VQM2"/>
<dbReference type="InterPro" id="IPR052893">
    <property type="entry name" value="TCS_response_regulator"/>
</dbReference>
<protein>
    <submittedName>
        <fullName evidence="3">Response regulator</fullName>
    </submittedName>
</protein>
<evidence type="ECO:0000256" key="1">
    <source>
        <dbReference type="PROSITE-ProRule" id="PRU00169"/>
    </source>
</evidence>
<feature type="modified residue" description="4-aspartylphosphate" evidence="1">
    <location>
        <position position="61"/>
    </location>
</feature>
<sequence>MKSKYILAIEDDENDITLMKRIFQKQMPDYTIKYISDGEEALNYLRSTQFKEELPRVILLDIKIPKVNGLELLKNIRGMKDYKSIPVVMLSSSDRQDEIQLSYHLGANSYIEKPKTFTELCKTLPAMMDYWIVYNR</sequence>
<feature type="domain" description="Response regulatory" evidence="2">
    <location>
        <begin position="5"/>
        <end position="128"/>
    </location>
</feature>
<evidence type="ECO:0000313" key="3">
    <source>
        <dbReference type="EMBL" id="PHQ28749.1"/>
    </source>
</evidence>
<dbReference type="EMBL" id="NQXA01000011">
    <property type="protein sequence ID" value="PHQ28749.1"/>
    <property type="molecule type" value="Genomic_DNA"/>
</dbReference>
<dbReference type="GO" id="GO:0000160">
    <property type="term" value="P:phosphorelay signal transduction system"/>
    <property type="evidence" value="ECO:0007669"/>
    <property type="project" value="InterPro"/>
</dbReference>
<dbReference type="PANTHER" id="PTHR44520:SF1">
    <property type="entry name" value="TWO-COMPONENT SYSTEM REGULATORY PROTEIN"/>
    <property type="match status" value="1"/>
</dbReference>
<keyword evidence="1" id="KW-0597">Phosphoprotein</keyword>
<dbReference type="SUPFAM" id="SSF52172">
    <property type="entry name" value="CheY-like"/>
    <property type="match status" value="1"/>
</dbReference>
<comment type="caution">
    <text evidence="3">The sequence shown here is derived from an EMBL/GenBank/DDBJ whole genome shotgun (WGS) entry which is preliminary data.</text>
</comment>
<dbReference type="OrthoDB" id="7631574at2"/>
<keyword evidence="4" id="KW-1185">Reference proteome</keyword>